<proteinExistence type="predicted"/>
<keyword evidence="2" id="KW-1185">Reference proteome</keyword>
<dbReference type="AlphaFoldDB" id="A0A9N9D0L2"/>
<gene>
    <name evidence="1" type="ORF">FMOSSE_LOCUS9868</name>
</gene>
<dbReference type="Proteomes" id="UP000789375">
    <property type="component" value="Unassembled WGS sequence"/>
</dbReference>
<name>A0A9N9D0L2_FUNMO</name>
<dbReference type="EMBL" id="CAJVPP010003037">
    <property type="protein sequence ID" value="CAG8618912.1"/>
    <property type="molecule type" value="Genomic_DNA"/>
</dbReference>
<feature type="non-terminal residue" evidence="1">
    <location>
        <position position="145"/>
    </location>
</feature>
<sequence length="145" mass="17599">MITKDRWSQYKEAQKKYPNYIIMARSHVSGQIFWELQKPELIEHPGSFIKGTHDPEEFQEHLKKYKKYEKQSGKYYEETKILEYSWYKEFEYTFKRHYHQTDTVMAPRRVNFELSAGTYEIVSSIDQYKENLSDDANIDSDDEEE</sequence>
<comment type="caution">
    <text evidence="1">The sequence shown here is derived from an EMBL/GenBank/DDBJ whole genome shotgun (WGS) entry which is preliminary data.</text>
</comment>
<evidence type="ECO:0000313" key="1">
    <source>
        <dbReference type="EMBL" id="CAG8618912.1"/>
    </source>
</evidence>
<reference evidence="1" key="1">
    <citation type="submission" date="2021-06" db="EMBL/GenBank/DDBJ databases">
        <authorList>
            <person name="Kallberg Y."/>
            <person name="Tangrot J."/>
            <person name="Rosling A."/>
        </authorList>
    </citation>
    <scope>NUCLEOTIDE SEQUENCE</scope>
    <source>
        <strain evidence="1">87-6 pot B 2015</strain>
    </source>
</reference>
<protein>
    <submittedName>
        <fullName evidence="1">9119_t:CDS:1</fullName>
    </submittedName>
</protein>
<organism evidence="1 2">
    <name type="scientific">Funneliformis mosseae</name>
    <name type="common">Endomycorrhizal fungus</name>
    <name type="synonym">Glomus mosseae</name>
    <dbReference type="NCBI Taxonomy" id="27381"/>
    <lineage>
        <taxon>Eukaryota</taxon>
        <taxon>Fungi</taxon>
        <taxon>Fungi incertae sedis</taxon>
        <taxon>Mucoromycota</taxon>
        <taxon>Glomeromycotina</taxon>
        <taxon>Glomeromycetes</taxon>
        <taxon>Glomerales</taxon>
        <taxon>Glomeraceae</taxon>
        <taxon>Funneliformis</taxon>
    </lineage>
</organism>
<evidence type="ECO:0000313" key="2">
    <source>
        <dbReference type="Proteomes" id="UP000789375"/>
    </source>
</evidence>
<accession>A0A9N9D0L2</accession>